<dbReference type="RefSeq" id="WP_159362044.1">
    <property type="nucleotide sequence ID" value="NZ_CP047394.1"/>
</dbReference>
<organism evidence="2 3">
    <name type="scientific">Rossellomorea vietnamensis</name>
    <dbReference type="NCBI Taxonomy" id="218284"/>
    <lineage>
        <taxon>Bacteria</taxon>
        <taxon>Bacillati</taxon>
        <taxon>Bacillota</taxon>
        <taxon>Bacilli</taxon>
        <taxon>Bacillales</taxon>
        <taxon>Bacillaceae</taxon>
        <taxon>Rossellomorea</taxon>
    </lineage>
</organism>
<dbReference type="KEGG" id="bvq:FHE72_12060"/>
<proteinExistence type="predicted"/>
<accession>A0A6I6UJV2</accession>
<dbReference type="InterPro" id="IPR009492">
    <property type="entry name" value="TniQ"/>
</dbReference>
<sequence>MKSGKLVFSYAELKNTKTTWRSSWILDYESPWSIIQKFCHYNSISFRQFLLEAGNDDVRKLKGKIGQYHKSFYNLNGLDENIVKQLISFPLKEKNEELLDDIISPLFNEDFSLYQYFSTILRFCPLCLEKKYHSTLHQFNFIKECPFHQISLFANCPECNENFPYILEDNSFSLDYKCICGFEFSSNKINPLPSQTFRPIIRAQDLISWFSLKKSEINKVRNSIIFNENLVSNNDEKKSFKYDLSFLLHSLDQKYMTATIGENYDYLEKRLVRERRRKAKWIKSVQIYEHTFSKEDLEDLHEKSDKVCSSIARNLRNTTLKCHRGCIVELTRYREEIPNNELCPLAIAYTLWRARLQRFNSYKDVDNEGTQPFFREYIYNYGFPVDQYNFSNYLSQLEYGEIFPENYSISKVSYSWITLHLVSELILAEFYRCLEYALQRRDPPKEKFSVNSIYSLKYFPLLIIRKEGKIFKKIRKDSPDLFSLLENAKKNCNCPQFTERERRKRKKARGVYYKRNPFKEAIDNM</sequence>
<dbReference type="EMBL" id="CP047394">
    <property type="protein sequence ID" value="QHE61667.1"/>
    <property type="molecule type" value="Genomic_DNA"/>
</dbReference>
<name>A0A6I6UJV2_9BACI</name>
<gene>
    <name evidence="2" type="ORF">FHE72_12060</name>
</gene>
<evidence type="ECO:0000259" key="1">
    <source>
        <dbReference type="Pfam" id="PF06527"/>
    </source>
</evidence>
<evidence type="ECO:0000313" key="3">
    <source>
        <dbReference type="Proteomes" id="UP000465062"/>
    </source>
</evidence>
<reference evidence="2 3" key="1">
    <citation type="submission" date="2019-06" db="EMBL/GenBank/DDBJ databases">
        <title>An operon consisting of a P-type ATPase gene and a transcriptional regular gene given the different cadmium resistance in Bacillus vietamensis 151-6 and Bacillus marisflavi 151-25.</title>
        <authorList>
            <person name="Yu X."/>
        </authorList>
    </citation>
    <scope>NUCLEOTIDE SEQUENCE [LARGE SCALE GENOMIC DNA]</scope>
    <source>
        <strain evidence="2 3">151-6</strain>
    </source>
</reference>
<evidence type="ECO:0000313" key="2">
    <source>
        <dbReference type="EMBL" id="QHE61667.1"/>
    </source>
</evidence>
<protein>
    <recommendedName>
        <fullName evidence="1">TniQ domain-containing protein</fullName>
    </recommendedName>
</protein>
<feature type="domain" description="TniQ" evidence="1">
    <location>
        <begin position="28"/>
        <end position="152"/>
    </location>
</feature>
<dbReference type="Proteomes" id="UP000465062">
    <property type="component" value="Chromosome"/>
</dbReference>
<dbReference type="Pfam" id="PF06527">
    <property type="entry name" value="TniQ"/>
    <property type="match status" value="1"/>
</dbReference>
<dbReference type="AlphaFoldDB" id="A0A6I6UJV2"/>